<protein>
    <submittedName>
        <fullName evidence="2">Uncharacterized protein</fullName>
    </submittedName>
</protein>
<evidence type="ECO:0000313" key="3">
    <source>
        <dbReference type="Proteomes" id="UP000011761"/>
    </source>
</evidence>
<organism evidence="2 3">
    <name type="scientific">Baudoinia panamericana (strain UAMH 10762)</name>
    <name type="common">Angels' share fungus</name>
    <name type="synonym">Baudoinia compniacensis (strain UAMH 10762)</name>
    <dbReference type="NCBI Taxonomy" id="717646"/>
    <lineage>
        <taxon>Eukaryota</taxon>
        <taxon>Fungi</taxon>
        <taxon>Dikarya</taxon>
        <taxon>Ascomycota</taxon>
        <taxon>Pezizomycotina</taxon>
        <taxon>Dothideomycetes</taxon>
        <taxon>Dothideomycetidae</taxon>
        <taxon>Mycosphaerellales</taxon>
        <taxon>Teratosphaeriaceae</taxon>
        <taxon>Baudoinia</taxon>
    </lineage>
</organism>
<evidence type="ECO:0000256" key="1">
    <source>
        <dbReference type="SAM" id="MobiDB-lite"/>
    </source>
</evidence>
<feature type="non-terminal residue" evidence="2">
    <location>
        <position position="216"/>
    </location>
</feature>
<dbReference type="OrthoDB" id="5367448at2759"/>
<accession>M2MPW2</accession>
<dbReference type="OMA" id="INAMECH"/>
<reference evidence="2 3" key="1">
    <citation type="journal article" date="2012" name="PLoS Pathog.">
        <title>Diverse lifestyles and strategies of plant pathogenesis encoded in the genomes of eighteen Dothideomycetes fungi.</title>
        <authorList>
            <person name="Ohm R.A."/>
            <person name="Feau N."/>
            <person name="Henrissat B."/>
            <person name="Schoch C.L."/>
            <person name="Horwitz B.A."/>
            <person name="Barry K.W."/>
            <person name="Condon B.J."/>
            <person name="Copeland A.C."/>
            <person name="Dhillon B."/>
            <person name="Glaser F."/>
            <person name="Hesse C.N."/>
            <person name="Kosti I."/>
            <person name="LaButti K."/>
            <person name="Lindquist E.A."/>
            <person name="Lucas S."/>
            <person name="Salamov A.A."/>
            <person name="Bradshaw R.E."/>
            <person name="Ciuffetti L."/>
            <person name="Hamelin R.C."/>
            <person name="Kema G.H.J."/>
            <person name="Lawrence C."/>
            <person name="Scott J.A."/>
            <person name="Spatafora J.W."/>
            <person name="Turgeon B.G."/>
            <person name="de Wit P.J.G.M."/>
            <person name="Zhong S."/>
            <person name="Goodwin S.B."/>
            <person name="Grigoriev I.V."/>
        </authorList>
    </citation>
    <scope>NUCLEOTIDE SEQUENCE [LARGE SCALE GENOMIC DNA]</scope>
    <source>
        <strain evidence="2 3">UAMH 10762</strain>
    </source>
</reference>
<dbReference type="KEGG" id="bcom:BAUCODRAFT_58250"/>
<dbReference type="GeneID" id="19115779"/>
<dbReference type="RefSeq" id="XP_007673681.1">
    <property type="nucleotide sequence ID" value="XM_007675491.1"/>
</dbReference>
<dbReference type="HOGENOM" id="CLU_093941_0_0_1"/>
<feature type="non-terminal residue" evidence="2">
    <location>
        <position position="1"/>
    </location>
</feature>
<feature type="compositionally biased region" description="Basic and acidic residues" evidence="1">
    <location>
        <begin position="107"/>
        <end position="116"/>
    </location>
</feature>
<name>M2MPW2_BAUPA</name>
<evidence type="ECO:0000313" key="2">
    <source>
        <dbReference type="EMBL" id="EMC98806.1"/>
    </source>
</evidence>
<dbReference type="EMBL" id="KB445552">
    <property type="protein sequence ID" value="EMC98806.1"/>
    <property type="molecule type" value="Genomic_DNA"/>
</dbReference>
<sequence length="216" mass="24247">LPSLLRPTTSRALHLRITPRPSTLGETREILRLVSQFGEIEYFKNLKYDVLTHPQAMLVIFREESAARECFKKSPIRFRMGRAVTPAPAPAPASAPMTQRGGDGAEGEGKEGEGKDGTAMAEDGWRMFQITNRMARVHFRDKINAMECHGSFAVDTKTAAQQDLKDRVPAVGLSDLNFRKAEKPWGVARRQRERDAAFNGSGRRRSLMEVYEEAWG</sequence>
<keyword evidence="3" id="KW-1185">Reference proteome</keyword>
<gene>
    <name evidence="2" type="ORF">BAUCODRAFT_58250</name>
</gene>
<dbReference type="Proteomes" id="UP000011761">
    <property type="component" value="Unassembled WGS sequence"/>
</dbReference>
<feature type="region of interest" description="Disordered" evidence="1">
    <location>
        <begin position="85"/>
        <end position="121"/>
    </location>
</feature>
<dbReference type="AlphaFoldDB" id="M2MPW2"/>
<dbReference type="eggNOG" id="ENOG502SX98">
    <property type="taxonomic scope" value="Eukaryota"/>
</dbReference>
<proteinExistence type="predicted"/>